<keyword evidence="2 5" id="KW-0813">Transport</keyword>
<dbReference type="Gene3D" id="3.40.190.10">
    <property type="entry name" value="Periplasmic binding protein-like II"/>
    <property type="match status" value="2"/>
</dbReference>
<evidence type="ECO:0000256" key="2">
    <source>
        <dbReference type="ARBA" id="ARBA00022448"/>
    </source>
</evidence>
<dbReference type="GO" id="GO:0042956">
    <property type="term" value="P:maltodextrin transmembrane transport"/>
    <property type="evidence" value="ECO:0007669"/>
    <property type="project" value="TreeGrafter"/>
</dbReference>
<feature type="signal peptide" evidence="5">
    <location>
        <begin position="1"/>
        <end position="26"/>
    </location>
</feature>
<organism evidence="7 8">
    <name type="scientific">Billgrantia desiderata</name>
    <dbReference type="NCBI Taxonomy" id="52021"/>
    <lineage>
        <taxon>Bacteria</taxon>
        <taxon>Pseudomonadati</taxon>
        <taxon>Pseudomonadota</taxon>
        <taxon>Gammaproteobacteria</taxon>
        <taxon>Oceanospirillales</taxon>
        <taxon>Halomonadaceae</taxon>
        <taxon>Billgrantia</taxon>
    </lineage>
</organism>
<dbReference type="SUPFAM" id="SSF53850">
    <property type="entry name" value="Periplasmic binding protein-like II"/>
    <property type="match status" value="1"/>
</dbReference>
<keyword evidence="5" id="KW-0574">Periplasm</keyword>
<accession>A0AAW4YXJ3</accession>
<dbReference type="NCBIfam" id="NF007011">
    <property type="entry name" value="PRK09474.1"/>
    <property type="match status" value="1"/>
</dbReference>
<keyword evidence="3 5" id="KW-0762">Sugar transport</keyword>
<dbReference type="AlphaFoldDB" id="A0AAW4YXJ3"/>
<dbReference type="GO" id="GO:0055052">
    <property type="term" value="C:ATP-binding cassette (ABC) transporter complex, substrate-binding subunit-containing"/>
    <property type="evidence" value="ECO:0007669"/>
    <property type="project" value="TreeGrafter"/>
</dbReference>
<dbReference type="PANTHER" id="PTHR30061:SF50">
    <property type="entry name" value="MALTOSE_MALTODEXTRIN-BINDING PERIPLASMIC PROTEIN"/>
    <property type="match status" value="1"/>
</dbReference>
<reference evidence="7" key="1">
    <citation type="submission" date="2020-05" db="EMBL/GenBank/DDBJ databases">
        <authorList>
            <person name="Wang L."/>
            <person name="Shao Z."/>
        </authorList>
    </citation>
    <scope>NUCLEOTIDE SEQUENCE</scope>
    <source>
        <strain evidence="7">MCCC 1A05776</strain>
    </source>
</reference>
<evidence type="ECO:0000256" key="4">
    <source>
        <dbReference type="ARBA" id="ARBA00022729"/>
    </source>
</evidence>
<dbReference type="GO" id="GO:0015144">
    <property type="term" value="F:carbohydrate transmembrane transporter activity"/>
    <property type="evidence" value="ECO:0007669"/>
    <property type="project" value="InterPro"/>
</dbReference>
<feature type="compositionally biased region" description="Basic and acidic residues" evidence="6">
    <location>
        <begin position="381"/>
        <end position="395"/>
    </location>
</feature>
<dbReference type="InterPro" id="IPR006059">
    <property type="entry name" value="SBP"/>
</dbReference>
<evidence type="ECO:0000256" key="6">
    <source>
        <dbReference type="SAM" id="MobiDB-lite"/>
    </source>
</evidence>
<evidence type="ECO:0000256" key="5">
    <source>
        <dbReference type="RuleBase" id="RU365005"/>
    </source>
</evidence>
<evidence type="ECO:0000313" key="7">
    <source>
        <dbReference type="EMBL" id="MCE8053512.1"/>
    </source>
</evidence>
<dbReference type="GO" id="GO:0042597">
    <property type="term" value="C:periplasmic space"/>
    <property type="evidence" value="ECO:0007669"/>
    <property type="project" value="UniProtKB-SubCell"/>
</dbReference>
<feature type="region of interest" description="Disordered" evidence="6">
    <location>
        <begin position="375"/>
        <end position="395"/>
    </location>
</feature>
<evidence type="ECO:0000256" key="1">
    <source>
        <dbReference type="ARBA" id="ARBA00008520"/>
    </source>
</evidence>
<comment type="similarity">
    <text evidence="1 5">Belongs to the bacterial solute-binding protein 1 family.</text>
</comment>
<dbReference type="InterPro" id="IPR006060">
    <property type="entry name" value="Maltose/Cyclodextrin-bd"/>
</dbReference>
<dbReference type="PANTHER" id="PTHR30061">
    <property type="entry name" value="MALTOSE-BINDING PERIPLASMIC PROTEIN"/>
    <property type="match status" value="1"/>
</dbReference>
<name>A0AAW4YXJ3_9GAMM</name>
<keyword evidence="4 5" id="KW-0732">Signal</keyword>
<dbReference type="Pfam" id="PF01547">
    <property type="entry name" value="SBP_bac_1"/>
    <property type="match status" value="1"/>
</dbReference>
<gene>
    <name evidence="7" type="primary">malE</name>
    <name evidence="7" type="ORF">HOP61_19645</name>
</gene>
<dbReference type="Proteomes" id="UP001320178">
    <property type="component" value="Unassembled WGS sequence"/>
</dbReference>
<protein>
    <recommendedName>
        <fullName evidence="5">Maltodextrin-binding protein</fullName>
    </recommendedName>
</protein>
<dbReference type="RefSeq" id="WP_234240772.1">
    <property type="nucleotide sequence ID" value="NZ_JABFTS010000011.1"/>
</dbReference>
<comment type="subcellular location">
    <subcellularLocation>
        <location evidence="5">Periplasm</location>
    </subcellularLocation>
</comment>
<feature type="chain" id="PRO_5043099410" description="Maltodextrin-binding protein" evidence="5">
    <location>
        <begin position="27"/>
        <end position="395"/>
    </location>
</feature>
<reference evidence="7" key="2">
    <citation type="journal article" date="2021" name="Front. Microbiol.">
        <title>Aerobic Denitrification and Heterotrophic Sulfur Oxidation in the Genus Halomonas Revealed by Six Novel Species Characterizations and Genome-Based Analysis.</title>
        <authorList>
            <person name="Wang L."/>
            <person name="Shao Z."/>
        </authorList>
    </citation>
    <scope>NUCLEOTIDE SEQUENCE</scope>
    <source>
        <strain evidence="7">MCCC 1A05776</strain>
    </source>
</reference>
<dbReference type="GO" id="GO:1901982">
    <property type="term" value="F:maltose binding"/>
    <property type="evidence" value="ECO:0007669"/>
    <property type="project" value="TreeGrafter"/>
</dbReference>
<comment type="function">
    <text evidence="5">Part of the ABC transporter complex MalEFGK involved in maltose/maltodextrin import. Binds maltose and higher maltodextrins.</text>
</comment>
<dbReference type="GO" id="GO:0015768">
    <property type="term" value="P:maltose transport"/>
    <property type="evidence" value="ECO:0007669"/>
    <property type="project" value="TreeGrafter"/>
</dbReference>
<dbReference type="EMBL" id="JABFTS010000011">
    <property type="protein sequence ID" value="MCE8053512.1"/>
    <property type="molecule type" value="Genomic_DNA"/>
</dbReference>
<evidence type="ECO:0000256" key="3">
    <source>
        <dbReference type="ARBA" id="ARBA00022597"/>
    </source>
</evidence>
<evidence type="ECO:0000313" key="8">
    <source>
        <dbReference type="Proteomes" id="UP001320178"/>
    </source>
</evidence>
<dbReference type="PRINTS" id="PR00181">
    <property type="entry name" value="MALTOSEBP"/>
</dbReference>
<proteinExistence type="inferred from homology"/>
<sequence>MHRTRHGVLLPVLVALGSGLAFSTHAFDGDRLTIWMGDNKGYDGIREVARQFADDTGIEVRIVNPDNLTDRFQQAAGSGQGPDIVIWAHDRIGEWAQSGLLAPVSPSSDFRERYFDFTWDATLWSGEHYGYPISVEALGLIYNKALVETPPESFAELAQLDAELAEQGRKAILFDYGEPYYGWTLLAANGGYPFRQTEEGFDVDDIGVNNEGALQGAELLVELIESGVLPRGTDYSIMDTRFNRGEVAAMISGPWAWSNLEQSGIDYGVALLPKVGEERAKPMFGVMAAMINTASPNDFLAVEFLENYLLSEEGMRTFNSDGTLGAVAHIAYQQELESDPNIAATLENAELGMPMPNIPEMGAFWAAMEPALQNIGSGRQSPREALDAAARRMRQ</sequence>
<comment type="caution">
    <text evidence="7">The sequence shown here is derived from an EMBL/GenBank/DDBJ whole genome shotgun (WGS) entry which is preliminary data.</text>
</comment>